<dbReference type="Proteomes" id="UP000479000">
    <property type="component" value="Unassembled WGS sequence"/>
</dbReference>
<keyword evidence="2" id="KW-0472">Membrane</keyword>
<proteinExistence type="predicted"/>
<evidence type="ECO:0000256" key="1">
    <source>
        <dbReference type="SAM" id="MobiDB-lite"/>
    </source>
</evidence>
<keyword evidence="4" id="KW-1185">Reference proteome</keyword>
<feature type="transmembrane region" description="Helical" evidence="2">
    <location>
        <begin position="7"/>
        <end position="23"/>
    </location>
</feature>
<keyword evidence="2" id="KW-1133">Transmembrane helix</keyword>
<reference evidence="3 4" key="1">
    <citation type="submission" date="2020-02" db="EMBL/GenBank/DDBJ databases">
        <authorList>
            <person name="Ferguson B K."/>
        </authorList>
    </citation>
    <scope>NUCLEOTIDE SEQUENCE [LARGE SCALE GENOMIC DNA]</scope>
</reference>
<feature type="compositionally biased region" description="Basic and acidic residues" evidence="1">
    <location>
        <begin position="117"/>
        <end position="129"/>
    </location>
</feature>
<feature type="transmembrane region" description="Helical" evidence="2">
    <location>
        <begin position="55"/>
        <end position="80"/>
    </location>
</feature>
<feature type="region of interest" description="Disordered" evidence="1">
    <location>
        <begin position="99"/>
        <end position="129"/>
    </location>
</feature>
<accession>A0A6H5FZX5</accession>
<gene>
    <name evidence="3" type="ORF">NTEN_LOCUS2381</name>
</gene>
<feature type="non-terminal residue" evidence="3">
    <location>
        <position position="129"/>
    </location>
</feature>
<evidence type="ECO:0000256" key="2">
    <source>
        <dbReference type="SAM" id="Phobius"/>
    </source>
</evidence>
<name>A0A6H5FZX5_9HEMI</name>
<keyword evidence="2" id="KW-0812">Transmembrane</keyword>
<evidence type="ECO:0000313" key="3">
    <source>
        <dbReference type="EMBL" id="CAA9995590.1"/>
    </source>
</evidence>
<dbReference type="EMBL" id="CADCXU010003712">
    <property type="protein sequence ID" value="CAA9995590.1"/>
    <property type="molecule type" value="Genomic_DNA"/>
</dbReference>
<protein>
    <submittedName>
        <fullName evidence="3">Uncharacterized protein</fullName>
    </submittedName>
</protein>
<organism evidence="3 4">
    <name type="scientific">Nesidiocoris tenuis</name>
    <dbReference type="NCBI Taxonomy" id="355587"/>
    <lineage>
        <taxon>Eukaryota</taxon>
        <taxon>Metazoa</taxon>
        <taxon>Ecdysozoa</taxon>
        <taxon>Arthropoda</taxon>
        <taxon>Hexapoda</taxon>
        <taxon>Insecta</taxon>
        <taxon>Pterygota</taxon>
        <taxon>Neoptera</taxon>
        <taxon>Paraneoptera</taxon>
        <taxon>Hemiptera</taxon>
        <taxon>Heteroptera</taxon>
        <taxon>Panheteroptera</taxon>
        <taxon>Cimicomorpha</taxon>
        <taxon>Miridae</taxon>
        <taxon>Dicyphina</taxon>
        <taxon>Nesidiocoris</taxon>
    </lineage>
</organism>
<dbReference type="AlphaFoldDB" id="A0A6H5FZX5"/>
<evidence type="ECO:0000313" key="4">
    <source>
        <dbReference type="Proteomes" id="UP000479000"/>
    </source>
</evidence>
<sequence length="129" mass="14949">MEFGIRVRTIIYMITSILIFYAIRLTPKSGHPSEVEALDFLLNHNDPEPSLFEEWILFGGAFATLFWQKILSVIVLCWFYNSLKKEKIAKIAIQVKHARRQSQIRTPLNVDDTNETVDVKKPPTDKKKS</sequence>